<protein>
    <submittedName>
        <fullName evidence="2">AMIN domain-containing protein</fullName>
    </submittedName>
</protein>
<sequence>MARRILRQVKYWVVVAMFCAAIAFYGAIAKGAELTNWNFDPLQAKLELILDRPVIPRYSLAGNPPRLIIVLPDTNITASISAISYTGAVQRIVVERSNPDETRFILKLSPGVELRSELVQTESTVSVNGEHLTAIRLAIAGERPAEIGTSPVLPPANFDTPKNPPLVRVPPLYSRQSDRNLEREERPTPGASAASLNTKPASVETTPNLVGLRIVNSTESRPQRANSAPLPPIGSSQIPTIAFGQAIPDFERGASSATGQLLPRGTRLRLRYSGDAALSLTPEIPVQEVLFVDKPVRDNSGRTIVPVGTLAIGQFETSDRQIRFRVSALIIGDRAVPIEAQSAVLNRANSRRRVIIQPGQVIEVR</sequence>
<feature type="compositionally biased region" description="Polar residues" evidence="1">
    <location>
        <begin position="194"/>
        <end position="205"/>
    </location>
</feature>
<dbReference type="Proteomes" id="UP001232992">
    <property type="component" value="Unassembled WGS sequence"/>
</dbReference>
<accession>A0ABT7BZK5</accession>
<comment type="caution">
    <text evidence="2">The sequence shown here is derived from an EMBL/GenBank/DDBJ whole genome shotgun (WGS) entry which is preliminary data.</text>
</comment>
<organism evidence="2 3">
    <name type="scientific">Roseofilum casamattae BLCC-M143</name>
    <dbReference type="NCBI Taxonomy" id="3022442"/>
    <lineage>
        <taxon>Bacteria</taxon>
        <taxon>Bacillati</taxon>
        <taxon>Cyanobacteriota</taxon>
        <taxon>Cyanophyceae</taxon>
        <taxon>Desertifilales</taxon>
        <taxon>Desertifilaceae</taxon>
        <taxon>Roseofilum</taxon>
        <taxon>Roseofilum casamattae</taxon>
    </lineage>
</organism>
<dbReference type="EMBL" id="JAQOSQ010000017">
    <property type="protein sequence ID" value="MDJ1184632.1"/>
    <property type="molecule type" value="Genomic_DNA"/>
</dbReference>
<evidence type="ECO:0000256" key="1">
    <source>
        <dbReference type="SAM" id="MobiDB-lite"/>
    </source>
</evidence>
<evidence type="ECO:0000313" key="2">
    <source>
        <dbReference type="EMBL" id="MDJ1184632.1"/>
    </source>
</evidence>
<name>A0ABT7BZK5_9CYAN</name>
<reference evidence="2 3" key="1">
    <citation type="submission" date="2023-01" db="EMBL/GenBank/DDBJ databases">
        <title>Novel diversity within Roseofilum (Cyanobacteria; Desertifilaceae) from marine benthic mats with descriptions of four novel species.</title>
        <authorList>
            <person name="Wang Y."/>
            <person name="Berthold D.E."/>
            <person name="Hu J."/>
            <person name="Lefler F.W."/>
            <person name="Laughinghouse H.D. IV."/>
        </authorList>
    </citation>
    <scope>NUCLEOTIDE SEQUENCE [LARGE SCALE GENOMIC DNA]</scope>
    <source>
        <strain evidence="2 3">BLCC-M143</strain>
    </source>
</reference>
<feature type="region of interest" description="Disordered" evidence="1">
    <location>
        <begin position="148"/>
        <end position="205"/>
    </location>
</feature>
<proteinExistence type="predicted"/>
<keyword evidence="3" id="KW-1185">Reference proteome</keyword>
<evidence type="ECO:0000313" key="3">
    <source>
        <dbReference type="Proteomes" id="UP001232992"/>
    </source>
</evidence>
<gene>
    <name evidence="2" type="ORF">PMH09_15705</name>
</gene>
<feature type="compositionally biased region" description="Basic and acidic residues" evidence="1">
    <location>
        <begin position="176"/>
        <end position="187"/>
    </location>
</feature>
<dbReference type="Gene3D" id="2.60.40.3500">
    <property type="match status" value="1"/>
</dbReference>